<name>A0AAV4HVQ6_9GAST</name>
<evidence type="ECO:0000256" key="1">
    <source>
        <dbReference type="SAM" id="MobiDB-lite"/>
    </source>
</evidence>
<comment type="caution">
    <text evidence="2">The sequence shown here is derived from an EMBL/GenBank/DDBJ whole genome shotgun (WGS) entry which is preliminary data.</text>
</comment>
<feature type="region of interest" description="Disordered" evidence="1">
    <location>
        <begin position="194"/>
        <end position="284"/>
    </location>
</feature>
<organism evidence="2 3">
    <name type="scientific">Elysia marginata</name>
    <dbReference type="NCBI Taxonomy" id="1093978"/>
    <lineage>
        <taxon>Eukaryota</taxon>
        <taxon>Metazoa</taxon>
        <taxon>Spiralia</taxon>
        <taxon>Lophotrochozoa</taxon>
        <taxon>Mollusca</taxon>
        <taxon>Gastropoda</taxon>
        <taxon>Heterobranchia</taxon>
        <taxon>Euthyneura</taxon>
        <taxon>Panpulmonata</taxon>
        <taxon>Sacoglossa</taxon>
        <taxon>Placobranchoidea</taxon>
        <taxon>Plakobranchidae</taxon>
        <taxon>Elysia</taxon>
    </lineage>
</organism>
<evidence type="ECO:0000313" key="2">
    <source>
        <dbReference type="EMBL" id="GFS02012.1"/>
    </source>
</evidence>
<feature type="compositionally biased region" description="Low complexity" evidence="1">
    <location>
        <begin position="194"/>
        <end position="244"/>
    </location>
</feature>
<feature type="compositionally biased region" description="Low complexity" evidence="1">
    <location>
        <begin position="265"/>
        <end position="284"/>
    </location>
</feature>
<accession>A0AAV4HVQ6</accession>
<gene>
    <name evidence="2" type="ORF">ElyMa_004596200</name>
</gene>
<feature type="compositionally biased region" description="Polar residues" evidence="1">
    <location>
        <begin position="255"/>
        <end position="264"/>
    </location>
</feature>
<dbReference type="AlphaFoldDB" id="A0AAV4HVQ6"/>
<dbReference type="EMBL" id="BMAT01009224">
    <property type="protein sequence ID" value="GFS02012.1"/>
    <property type="molecule type" value="Genomic_DNA"/>
</dbReference>
<reference evidence="2 3" key="1">
    <citation type="journal article" date="2021" name="Elife">
        <title>Chloroplast acquisition without the gene transfer in kleptoplastic sea slugs, Plakobranchus ocellatus.</title>
        <authorList>
            <person name="Maeda T."/>
            <person name="Takahashi S."/>
            <person name="Yoshida T."/>
            <person name="Shimamura S."/>
            <person name="Takaki Y."/>
            <person name="Nagai Y."/>
            <person name="Toyoda A."/>
            <person name="Suzuki Y."/>
            <person name="Arimoto A."/>
            <person name="Ishii H."/>
            <person name="Satoh N."/>
            <person name="Nishiyama T."/>
            <person name="Hasebe M."/>
            <person name="Maruyama T."/>
            <person name="Minagawa J."/>
            <person name="Obokata J."/>
            <person name="Shigenobu S."/>
        </authorList>
    </citation>
    <scope>NUCLEOTIDE SEQUENCE [LARGE SCALE GENOMIC DNA]</scope>
</reference>
<protein>
    <submittedName>
        <fullName evidence="2">Uncharacterized protein</fullName>
    </submittedName>
</protein>
<sequence length="284" mass="31819">MDVSYSSPKPFWTPPARNHRRHETWCNFCELNRIPVLESFGDSSDRESSSYSQPLEFNKELPRLWKERLNTPTMHWLNTTVMTMTRKANKMLNRESMAQKGMRFPQLVTELNSDIEVPPPNINSASFAYMIKARAATTLTTTAATILTTTTATILTTTTATTLTTTTTTILTTTTATILTTKTTTILTTTTSIRNNIDNNSSNNIDNNSSNNINNNNSNNIDNNKSNNTDNNSSNNIDNNSSDTVSTAKYRHITPKTSTSHIMKTNNNNYYYNSDNNTGNTMKP</sequence>
<dbReference type="Proteomes" id="UP000762676">
    <property type="component" value="Unassembled WGS sequence"/>
</dbReference>
<evidence type="ECO:0000313" key="3">
    <source>
        <dbReference type="Proteomes" id="UP000762676"/>
    </source>
</evidence>
<proteinExistence type="predicted"/>
<keyword evidence="3" id="KW-1185">Reference proteome</keyword>